<keyword evidence="10 15" id="KW-0220">Diaminopimelate biosynthesis</keyword>
<keyword evidence="11 15" id="KW-0560">Oxidoreductase</keyword>
<comment type="pathway">
    <text evidence="1 15">Amino-acid biosynthesis; L-methionine biosynthesis via de novo pathway; L-homoserine from L-aspartate: step 2/3.</text>
</comment>
<accession>A0ABV7KUN5</accession>
<dbReference type="NCBIfam" id="TIGR01296">
    <property type="entry name" value="asd_B"/>
    <property type="match status" value="1"/>
</dbReference>
<evidence type="ECO:0000256" key="2">
    <source>
        <dbReference type="ARBA" id="ARBA00005076"/>
    </source>
</evidence>
<evidence type="ECO:0000256" key="15">
    <source>
        <dbReference type="HAMAP-Rule" id="MF_02121"/>
    </source>
</evidence>
<keyword evidence="18" id="KW-1185">Reference proteome</keyword>
<evidence type="ECO:0000313" key="18">
    <source>
        <dbReference type="Proteomes" id="UP001595528"/>
    </source>
</evidence>
<evidence type="ECO:0000256" key="3">
    <source>
        <dbReference type="ARBA" id="ARBA00005097"/>
    </source>
</evidence>
<evidence type="ECO:0000256" key="5">
    <source>
        <dbReference type="ARBA" id="ARBA00011738"/>
    </source>
</evidence>
<feature type="domain" description="Semialdehyde dehydrogenase NAD-binding" evidence="16">
    <location>
        <begin position="22"/>
        <end position="137"/>
    </location>
</feature>
<comment type="catalytic activity">
    <reaction evidence="14 15">
        <text>L-aspartate 4-semialdehyde + phosphate + NADP(+) = 4-phospho-L-aspartate + NADPH + H(+)</text>
        <dbReference type="Rhea" id="RHEA:24284"/>
        <dbReference type="ChEBI" id="CHEBI:15378"/>
        <dbReference type="ChEBI" id="CHEBI:43474"/>
        <dbReference type="ChEBI" id="CHEBI:57535"/>
        <dbReference type="ChEBI" id="CHEBI:57783"/>
        <dbReference type="ChEBI" id="CHEBI:58349"/>
        <dbReference type="ChEBI" id="CHEBI:537519"/>
        <dbReference type="EC" id="1.2.1.11"/>
    </reaction>
</comment>
<evidence type="ECO:0000256" key="8">
    <source>
        <dbReference type="ARBA" id="ARBA00022697"/>
    </source>
</evidence>
<keyword evidence="12 15" id="KW-0457">Lysine biosynthesis</keyword>
<dbReference type="PANTHER" id="PTHR46278">
    <property type="entry name" value="DEHYDROGENASE, PUTATIVE-RELATED"/>
    <property type="match status" value="1"/>
</dbReference>
<feature type="binding site" evidence="15">
    <location>
        <position position="264"/>
    </location>
    <ligand>
        <name>substrate</name>
    </ligand>
</feature>
<dbReference type="Proteomes" id="UP001595528">
    <property type="component" value="Unassembled WGS sequence"/>
</dbReference>
<dbReference type="InterPro" id="IPR000534">
    <property type="entry name" value="Semialdehyde_DH_NAD-bd"/>
</dbReference>
<dbReference type="HAMAP" id="MF_02121">
    <property type="entry name" value="ASADH"/>
    <property type="match status" value="1"/>
</dbReference>
<dbReference type="SUPFAM" id="SSF55347">
    <property type="entry name" value="Glyceraldehyde-3-phosphate dehydrogenase-like, C-terminal domain"/>
    <property type="match status" value="1"/>
</dbReference>
<evidence type="ECO:0000256" key="12">
    <source>
        <dbReference type="ARBA" id="ARBA00023154"/>
    </source>
</evidence>
<feature type="binding site" evidence="15">
    <location>
        <begin position="177"/>
        <end position="178"/>
    </location>
    <ligand>
        <name>NADP(+)</name>
        <dbReference type="ChEBI" id="CHEBI:58349"/>
    </ligand>
</feature>
<protein>
    <recommendedName>
        <fullName evidence="6 15">Aspartate-semialdehyde dehydrogenase</fullName>
        <shortName evidence="15">ASA dehydrogenase</shortName>
        <shortName evidence="15">ASADH</shortName>
        <ecNumber evidence="6 15">1.2.1.11</ecNumber>
    </recommendedName>
    <alternativeName>
        <fullName evidence="15">Aspartate-beta-semialdehyde dehydrogenase</fullName>
    </alternativeName>
</protein>
<keyword evidence="8 15" id="KW-0791">Threonine biosynthesis</keyword>
<comment type="caution">
    <text evidence="15">Lacks conserved residue(s) required for the propagation of feature annotation.</text>
</comment>
<dbReference type="EMBL" id="JBHRTR010000005">
    <property type="protein sequence ID" value="MFC3225984.1"/>
    <property type="molecule type" value="Genomic_DNA"/>
</dbReference>
<gene>
    <name evidence="15" type="primary">asd</name>
    <name evidence="17" type="ORF">ACFOGJ_01995</name>
</gene>
<feature type="binding site" evidence="15">
    <location>
        <position position="117"/>
    </location>
    <ligand>
        <name>phosphate</name>
        <dbReference type="ChEBI" id="CHEBI:43474"/>
    </ligand>
</feature>
<dbReference type="CDD" id="cd02316">
    <property type="entry name" value="VcASADH2_like_N"/>
    <property type="match status" value="1"/>
</dbReference>
<feature type="binding site" evidence="15">
    <location>
        <position position="238"/>
    </location>
    <ligand>
        <name>substrate</name>
    </ligand>
</feature>
<keyword evidence="9 15" id="KW-0521">NADP</keyword>
<evidence type="ECO:0000256" key="9">
    <source>
        <dbReference type="ARBA" id="ARBA00022857"/>
    </source>
</evidence>
<evidence type="ECO:0000256" key="7">
    <source>
        <dbReference type="ARBA" id="ARBA00022605"/>
    </source>
</evidence>
<sequence>MGDQQPLDGSAVRRMRAAAGARVGLVGATGLVGQMMLQLLQARGFPVADLRLFASARSAGKTLPWCGEDIAVEDAAAADFGGLDIVFFSAGGATSRALAPKVAEAGAVVIDNSSAWRADPDVPLVVAEVNPHALARIAKGIVANPNCTTMAAMPVLKPLHDAAGLKRLVASTYQAASGAGQAGIAELAAQLAAAGSDPAALAFDGAAVSFPAPAKWAVPLAFNVVPLNYRLEEDGFTEEEAKLRDESRKILDLPALPVCGTCVRVPVFTGHSLSINAEFERPLSVADARRILAAAPGVMLEDVPNPLAATGQDPVLVGRIRVDPTVPHGLALFVSGDNLRKGAALNAVQIAELLLQGR</sequence>
<comment type="caution">
    <text evidence="17">The sequence shown here is derived from an EMBL/GenBank/DDBJ whole genome shotgun (WGS) entry which is preliminary data.</text>
</comment>
<dbReference type="SUPFAM" id="SSF51735">
    <property type="entry name" value="NAD(P)-binding Rossmann-fold domains"/>
    <property type="match status" value="1"/>
</dbReference>
<dbReference type="CDD" id="cd18131">
    <property type="entry name" value="ASADH_C_bac_euk_like"/>
    <property type="match status" value="1"/>
</dbReference>
<evidence type="ECO:0000256" key="13">
    <source>
        <dbReference type="ARBA" id="ARBA00023167"/>
    </source>
</evidence>
<organism evidence="17 18">
    <name type="scientific">Marinibaculum pumilum</name>
    <dbReference type="NCBI Taxonomy" id="1766165"/>
    <lineage>
        <taxon>Bacteria</taxon>
        <taxon>Pseudomonadati</taxon>
        <taxon>Pseudomonadota</taxon>
        <taxon>Alphaproteobacteria</taxon>
        <taxon>Rhodospirillales</taxon>
        <taxon>Rhodospirillaceae</taxon>
        <taxon>Marinibaculum</taxon>
    </lineage>
</organism>
<dbReference type="Gene3D" id="3.30.360.10">
    <property type="entry name" value="Dihydrodipicolinate Reductase, domain 2"/>
    <property type="match status" value="1"/>
</dbReference>
<dbReference type="Pfam" id="PF02774">
    <property type="entry name" value="Semialdhyde_dhC"/>
    <property type="match status" value="1"/>
</dbReference>
<feature type="binding site" evidence="15">
    <location>
        <position position="338"/>
    </location>
    <ligand>
        <name>NADP(+)</name>
        <dbReference type="ChEBI" id="CHEBI:58349"/>
    </ligand>
</feature>
<dbReference type="RefSeq" id="WP_379897728.1">
    <property type="nucleotide sequence ID" value="NZ_JBHRTR010000005.1"/>
</dbReference>
<evidence type="ECO:0000313" key="17">
    <source>
        <dbReference type="EMBL" id="MFC3225984.1"/>
    </source>
</evidence>
<feature type="binding site" evidence="15">
    <location>
        <position position="174"/>
    </location>
    <ligand>
        <name>substrate</name>
    </ligand>
</feature>
<comment type="pathway">
    <text evidence="3 15">Amino-acid biosynthesis; L-threonine biosynthesis; L-threonine from L-aspartate: step 2/5.</text>
</comment>
<dbReference type="InterPro" id="IPR005986">
    <property type="entry name" value="Asp_semialdehyde_DH_beta"/>
</dbReference>
<dbReference type="PANTHER" id="PTHR46278:SF2">
    <property type="entry name" value="ASPARTATE-SEMIALDEHYDE DEHYDROGENASE"/>
    <property type="match status" value="1"/>
</dbReference>
<dbReference type="Pfam" id="PF01118">
    <property type="entry name" value="Semialdhyde_dh"/>
    <property type="match status" value="1"/>
</dbReference>
<dbReference type="InterPro" id="IPR036291">
    <property type="entry name" value="NAD(P)-bd_dom_sf"/>
</dbReference>
<dbReference type="InterPro" id="IPR012080">
    <property type="entry name" value="Asp_semialdehyde_DH"/>
</dbReference>
<comment type="pathway">
    <text evidence="2 15">Amino-acid biosynthesis; L-lysine biosynthesis via DAP pathway; (S)-tetrahydrodipicolinate from L-aspartate: step 2/4.</text>
</comment>
<comment type="subunit">
    <text evidence="5 15">Homodimer.</text>
</comment>
<dbReference type="SMART" id="SM00859">
    <property type="entry name" value="Semialdhyde_dh"/>
    <property type="match status" value="1"/>
</dbReference>
<feature type="binding site" evidence="15">
    <location>
        <begin position="57"/>
        <end position="58"/>
    </location>
    <ligand>
        <name>NADP(+)</name>
        <dbReference type="ChEBI" id="CHEBI:58349"/>
    </ligand>
</feature>
<dbReference type="PIRSF" id="PIRSF000148">
    <property type="entry name" value="ASA_dh"/>
    <property type="match status" value="1"/>
</dbReference>
<reference evidence="18" key="1">
    <citation type="journal article" date="2019" name="Int. J. Syst. Evol. Microbiol.">
        <title>The Global Catalogue of Microorganisms (GCM) 10K type strain sequencing project: providing services to taxonomists for standard genome sequencing and annotation.</title>
        <authorList>
            <consortium name="The Broad Institute Genomics Platform"/>
            <consortium name="The Broad Institute Genome Sequencing Center for Infectious Disease"/>
            <person name="Wu L."/>
            <person name="Ma J."/>
        </authorList>
    </citation>
    <scope>NUCLEOTIDE SEQUENCE [LARGE SCALE GENOMIC DNA]</scope>
    <source>
        <strain evidence="18">KCTC 42964</strain>
    </source>
</reference>
<keyword evidence="13 15" id="KW-0486">Methionine biosynthesis</keyword>
<dbReference type="GO" id="GO:0004073">
    <property type="term" value="F:aspartate-semialdehyde dehydrogenase activity"/>
    <property type="evidence" value="ECO:0007669"/>
    <property type="project" value="UniProtKB-EC"/>
</dbReference>
<feature type="binding site" evidence="15">
    <location>
        <begin position="29"/>
        <end position="32"/>
    </location>
    <ligand>
        <name>NADP(+)</name>
        <dbReference type="ChEBI" id="CHEBI:58349"/>
    </ligand>
</feature>
<evidence type="ECO:0000256" key="1">
    <source>
        <dbReference type="ARBA" id="ARBA00005021"/>
    </source>
</evidence>
<evidence type="ECO:0000256" key="4">
    <source>
        <dbReference type="ARBA" id="ARBA00010584"/>
    </source>
</evidence>
<feature type="active site" description="Proton acceptor" evidence="15">
    <location>
        <position position="271"/>
    </location>
</feature>
<dbReference type="EC" id="1.2.1.11" evidence="6 15"/>
<proteinExistence type="inferred from homology"/>
<name>A0ABV7KUN5_9PROT</name>
<evidence type="ECO:0000256" key="11">
    <source>
        <dbReference type="ARBA" id="ARBA00023002"/>
    </source>
</evidence>
<dbReference type="NCBIfam" id="NF011456">
    <property type="entry name" value="PRK14874.1"/>
    <property type="match status" value="1"/>
</dbReference>
<dbReference type="InterPro" id="IPR012280">
    <property type="entry name" value="Semialdhyde_DH_dimer_dom"/>
</dbReference>
<comment type="function">
    <text evidence="15">Catalyzes the NADPH-dependent formation of L-aspartate-semialdehyde (L-ASA) by the reductive dephosphorylation of L-aspartyl-4-phosphate.</text>
</comment>
<dbReference type="Gene3D" id="3.40.50.720">
    <property type="entry name" value="NAD(P)-binding Rossmann-like Domain"/>
    <property type="match status" value="1"/>
</dbReference>
<feature type="active site" description="Acyl-thioester intermediate" evidence="15">
    <location>
        <position position="147"/>
    </location>
</feature>
<evidence type="ECO:0000259" key="16">
    <source>
        <dbReference type="SMART" id="SM00859"/>
    </source>
</evidence>
<evidence type="ECO:0000256" key="14">
    <source>
        <dbReference type="ARBA" id="ARBA00047891"/>
    </source>
</evidence>
<evidence type="ECO:0000256" key="6">
    <source>
        <dbReference type="ARBA" id="ARBA00013120"/>
    </source>
</evidence>
<comment type="similarity">
    <text evidence="4 15">Belongs to the aspartate-semialdehyde dehydrogenase family.</text>
</comment>
<evidence type="ECO:0000256" key="10">
    <source>
        <dbReference type="ARBA" id="ARBA00022915"/>
    </source>
</evidence>
<keyword evidence="7 15" id="KW-0028">Amino-acid biosynthesis</keyword>